<evidence type="ECO:0000256" key="7">
    <source>
        <dbReference type="SAM" id="MobiDB-lite"/>
    </source>
</evidence>
<protein>
    <recommendedName>
        <fullName evidence="8">M23ase beta-sheet core domain-containing protein</fullName>
    </recommendedName>
</protein>
<proteinExistence type="predicted"/>
<dbReference type="InterPro" id="IPR016047">
    <property type="entry name" value="M23ase_b-sheet_dom"/>
</dbReference>
<dbReference type="CDD" id="cd12797">
    <property type="entry name" value="M23_peptidase"/>
    <property type="match status" value="1"/>
</dbReference>
<dbReference type="RefSeq" id="WP_188662554.1">
    <property type="nucleotide sequence ID" value="NZ_BMKC01000001.1"/>
</dbReference>
<evidence type="ECO:0000256" key="3">
    <source>
        <dbReference type="ARBA" id="ARBA00022723"/>
    </source>
</evidence>
<keyword evidence="5" id="KW-0862">Zinc</keyword>
<evidence type="ECO:0000256" key="5">
    <source>
        <dbReference type="ARBA" id="ARBA00022833"/>
    </source>
</evidence>
<dbReference type="Proteomes" id="UP000623419">
    <property type="component" value="Unassembled WGS sequence"/>
</dbReference>
<keyword evidence="2" id="KW-0645">Protease</keyword>
<evidence type="ECO:0000313" key="10">
    <source>
        <dbReference type="Proteomes" id="UP000623419"/>
    </source>
</evidence>
<sequence length="260" mass="27080">MRAGLVFLAGLLVGGLAVAWLVAEVPPEAPPSGGVAEAPAAPAAPTASAPGVLPPPTAGPAREPDPRRLREENIEGTLEVAIDEAVEEAIEKSPSPTVGNDATTSAAAPARETPLLPPLRIPVEGIAAADLFDSFADARGQDRVHDALDIMAPEGTPVLAAADGPVVKLFDSVPGGLTLYQFDEAGQVAFYYAHLQRYAEGVQEGKQLHQGDVLGYVGHTGNANPAAPHLHFAIFVLGPEKRWWQGEAINPYPLLVKAPQ</sequence>
<dbReference type="InterPro" id="IPR011055">
    <property type="entry name" value="Dup_hybrid_motif"/>
</dbReference>
<organism evidence="9 10">
    <name type="scientific">Arenimonas soli</name>
    <dbReference type="NCBI Taxonomy" id="2269504"/>
    <lineage>
        <taxon>Bacteria</taxon>
        <taxon>Pseudomonadati</taxon>
        <taxon>Pseudomonadota</taxon>
        <taxon>Gammaproteobacteria</taxon>
        <taxon>Lysobacterales</taxon>
        <taxon>Lysobacteraceae</taxon>
        <taxon>Arenimonas</taxon>
    </lineage>
</organism>
<feature type="compositionally biased region" description="Polar residues" evidence="7">
    <location>
        <begin position="94"/>
        <end position="106"/>
    </location>
</feature>
<dbReference type="EMBL" id="BMKC01000001">
    <property type="protein sequence ID" value="GGA77027.1"/>
    <property type="molecule type" value="Genomic_DNA"/>
</dbReference>
<evidence type="ECO:0000313" key="9">
    <source>
        <dbReference type="EMBL" id="GGA77027.1"/>
    </source>
</evidence>
<evidence type="ECO:0000256" key="2">
    <source>
        <dbReference type="ARBA" id="ARBA00022670"/>
    </source>
</evidence>
<feature type="compositionally biased region" description="Low complexity" evidence="7">
    <location>
        <begin position="28"/>
        <end position="51"/>
    </location>
</feature>
<feature type="region of interest" description="Disordered" evidence="7">
    <location>
        <begin position="89"/>
        <end position="110"/>
    </location>
</feature>
<dbReference type="Pfam" id="PF01551">
    <property type="entry name" value="Peptidase_M23"/>
    <property type="match status" value="1"/>
</dbReference>
<feature type="domain" description="M23ase beta-sheet core" evidence="8">
    <location>
        <begin position="144"/>
        <end position="250"/>
    </location>
</feature>
<keyword evidence="3" id="KW-0479">Metal-binding</keyword>
<evidence type="ECO:0000256" key="4">
    <source>
        <dbReference type="ARBA" id="ARBA00022801"/>
    </source>
</evidence>
<name>A0ABQ1HGQ0_9GAMM</name>
<keyword evidence="4" id="KW-0378">Hydrolase</keyword>
<dbReference type="PANTHER" id="PTHR21666:SF288">
    <property type="entry name" value="CELL DIVISION PROTEIN YTFB"/>
    <property type="match status" value="1"/>
</dbReference>
<evidence type="ECO:0000259" key="8">
    <source>
        <dbReference type="Pfam" id="PF01551"/>
    </source>
</evidence>
<dbReference type="InterPro" id="IPR050570">
    <property type="entry name" value="Cell_wall_metabolism_enzyme"/>
</dbReference>
<evidence type="ECO:0000256" key="6">
    <source>
        <dbReference type="ARBA" id="ARBA00023049"/>
    </source>
</evidence>
<gene>
    <name evidence="9" type="ORF">GCM10011521_14070</name>
</gene>
<dbReference type="Gene3D" id="2.70.70.10">
    <property type="entry name" value="Glucose Permease (Domain IIA)"/>
    <property type="match status" value="1"/>
</dbReference>
<dbReference type="SUPFAM" id="SSF51261">
    <property type="entry name" value="Duplicated hybrid motif"/>
    <property type="match status" value="1"/>
</dbReference>
<accession>A0ABQ1HGQ0</accession>
<feature type="region of interest" description="Disordered" evidence="7">
    <location>
        <begin position="28"/>
        <end position="67"/>
    </location>
</feature>
<dbReference type="PANTHER" id="PTHR21666">
    <property type="entry name" value="PEPTIDASE-RELATED"/>
    <property type="match status" value="1"/>
</dbReference>
<comment type="caution">
    <text evidence="9">The sequence shown here is derived from an EMBL/GenBank/DDBJ whole genome shotgun (WGS) entry which is preliminary data.</text>
</comment>
<keyword evidence="10" id="KW-1185">Reference proteome</keyword>
<reference evidence="10" key="1">
    <citation type="journal article" date="2019" name="Int. J. Syst. Evol. Microbiol.">
        <title>The Global Catalogue of Microorganisms (GCM) 10K type strain sequencing project: providing services to taxonomists for standard genome sequencing and annotation.</title>
        <authorList>
            <consortium name="The Broad Institute Genomics Platform"/>
            <consortium name="The Broad Institute Genome Sequencing Center for Infectious Disease"/>
            <person name="Wu L."/>
            <person name="Ma J."/>
        </authorList>
    </citation>
    <scope>NUCLEOTIDE SEQUENCE [LARGE SCALE GENOMIC DNA]</scope>
    <source>
        <strain evidence="10">CGMCC 1.15905</strain>
    </source>
</reference>
<keyword evidence="6" id="KW-0482">Metalloprotease</keyword>
<comment type="cofactor">
    <cofactor evidence="1">
        <name>Zn(2+)</name>
        <dbReference type="ChEBI" id="CHEBI:29105"/>
    </cofactor>
</comment>
<evidence type="ECO:0000256" key="1">
    <source>
        <dbReference type="ARBA" id="ARBA00001947"/>
    </source>
</evidence>